<reference evidence="3 4" key="1">
    <citation type="journal article" date="1998" name="Science">
        <title>Genome sequence of the nematode C. elegans: a platform for investigating biology.</title>
        <authorList>
            <consortium name="The C. elegans sequencing consortium"/>
            <person name="Sulson J.E."/>
            <person name="Waterston R."/>
        </authorList>
    </citation>
    <scope>NUCLEOTIDE SEQUENCE [LARGE SCALE GENOMIC DNA]</scope>
    <source>
        <strain evidence="3 4">Bristol N2</strain>
    </source>
</reference>
<feature type="chain" id="PRO_5004157215" evidence="1">
    <location>
        <begin position="21"/>
        <end position="201"/>
    </location>
</feature>
<evidence type="ECO:0000259" key="2">
    <source>
        <dbReference type="Pfam" id="PF01579"/>
    </source>
</evidence>
<name>O16408_CAEEL</name>
<dbReference type="InterPro" id="IPR002542">
    <property type="entry name" value="T20D4.11-like_dom"/>
</dbReference>
<protein>
    <submittedName>
        <fullName evidence="3">T20D4.11-like domain-containing protein</fullName>
    </submittedName>
</protein>
<dbReference type="Proteomes" id="UP000001940">
    <property type="component" value="Chromosome V"/>
</dbReference>
<dbReference type="WormBase" id="C36C5.14">
    <property type="protein sequence ID" value="CE08603"/>
    <property type="gene ID" value="WBGene00016483"/>
</dbReference>
<dbReference type="PeptideAtlas" id="O16408"/>
<dbReference type="PaxDb" id="6239-C36C5.14"/>
<keyword evidence="4" id="KW-1185">Reference proteome</keyword>
<dbReference type="OrthoDB" id="5804752at2759"/>
<feature type="domain" description="T20D4.11-like" evidence="2">
    <location>
        <begin position="31"/>
        <end position="196"/>
    </location>
</feature>
<keyword evidence="1" id="KW-0732">Signal</keyword>
<dbReference type="PIRSF" id="PIRSF015697">
    <property type="entry name" value="UCP015697"/>
    <property type="match status" value="1"/>
</dbReference>
<evidence type="ECO:0000256" key="1">
    <source>
        <dbReference type="SAM" id="SignalP"/>
    </source>
</evidence>
<dbReference type="HOGENOM" id="CLU_078890_1_0_1"/>
<dbReference type="PhylomeDB" id="O16408"/>
<dbReference type="PANTHER" id="PTHR21453:SF28">
    <property type="entry name" value="DUF19 DOMAIN-CONTAINING PROTEIN-RELATED"/>
    <property type="match status" value="1"/>
</dbReference>
<accession>O16408</accession>
<organism evidence="3 4">
    <name type="scientific">Caenorhabditis elegans</name>
    <dbReference type="NCBI Taxonomy" id="6239"/>
    <lineage>
        <taxon>Eukaryota</taxon>
        <taxon>Metazoa</taxon>
        <taxon>Ecdysozoa</taxon>
        <taxon>Nematoda</taxon>
        <taxon>Chromadorea</taxon>
        <taxon>Rhabditida</taxon>
        <taxon>Rhabditina</taxon>
        <taxon>Rhabditomorpha</taxon>
        <taxon>Rhabditoidea</taxon>
        <taxon>Rhabditidae</taxon>
        <taxon>Peloderinae</taxon>
        <taxon>Caenorhabditis</taxon>
    </lineage>
</organism>
<dbReference type="InParanoid" id="O16408"/>
<dbReference type="UCSC" id="C36C5.14">
    <property type="organism name" value="c. elegans"/>
</dbReference>
<dbReference type="Bgee" id="WBGene00016483">
    <property type="expression patterns" value="Expressed in material anatomical entity and 1 other cell type or tissue"/>
</dbReference>
<dbReference type="InterPro" id="IPR016638">
    <property type="entry name" value="UPF0376"/>
</dbReference>
<evidence type="ECO:0000313" key="4">
    <source>
        <dbReference type="Proteomes" id="UP000001940"/>
    </source>
</evidence>
<sequence>MIGLLKLALIGTMLLGVAHGASLASAKGSDCTVKDTNAAVRCVLITRDFLGEVDELDMNDKDELKDFKKSCDTVQSCWNNLTCTAKSEDEKKQYVENIKNYCDAAMYVYDGFSKCGDKLNAKKSKCFDDWDPIPNKTHSEKDAAKVEKIKNDACKTYFGKDNCMKQEVTETCGKQEWDSLHKHFLHLSGGLVSKCDFSRLE</sequence>
<dbReference type="eggNOG" id="ENOG502THJ5">
    <property type="taxonomic scope" value="Eukaryota"/>
</dbReference>
<dbReference type="Pfam" id="PF01579">
    <property type="entry name" value="DUF19"/>
    <property type="match status" value="1"/>
</dbReference>
<dbReference type="KEGG" id="cel:CELE_C36C5.14"/>
<gene>
    <name evidence="3 5" type="ORF">C36C5.14</name>
    <name evidence="3" type="ORF">CELE_C36C5.14</name>
</gene>
<dbReference type="GeneID" id="183270"/>
<dbReference type="EMBL" id="BX284605">
    <property type="protein sequence ID" value="CCD66865.1"/>
    <property type="molecule type" value="Genomic_DNA"/>
</dbReference>
<dbReference type="CTD" id="183270"/>
<dbReference type="RefSeq" id="NP_503871.1">
    <property type="nucleotide sequence ID" value="NM_071470.2"/>
</dbReference>
<dbReference type="AlphaFoldDB" id="O16408"/>
<feature type="signal peptide" evidence="1">
    <location>
        <begin position="1"/>
        <end position="20"/>
    </location>
</feature>
<evidence type="ECO:0000313" key="3">
    <source>
        <dbReference type="EMBL" id="CCD66865.1"/>
    </source>
</evidence>
<dbReference type="PIR" id="F88990">
    <property type="entry name" value="F88990"/>
</dbReference>
<dbReference type="PANTHER" id="PTHR21453">
    <property type="entry name" value="DUF19 DOMAIN-CONTAINING PROTEIN-RELATED-RELATED"/>
    <property type="match status" value="1"/>
</dbReference>
<evidence type="ECO:0000313" key="5">
    <source>
        <dbReference type="WormBase" id="C36C5.14"/>
    </source>
</evidence>
<dbReference type="AGR" id="WB:WBGene00016483"/>
<proteinExistence type="predicted"/>